<evidence type="ECO:0000256" key="1">
    <source>
        <dbReference type="SAM" id="Coils"/>
    </source>
</evidence>
<reference evidence="3" key="2">
    <citation type="submission" date="2020-09" db="EMBL/GenBank/DDBJ databases">
        <authorList>
            <person name="Sun Q."/>
            <person name="Ohkuma M."/>
        </authorList>
    </citation>
    <scope>NUCLEOTIDE SEQUENCE</scope>
    <source>
        <strain evidence="3">JCM 13306</strain>
    </source>
</reference>
<keyword evidence="1" id="KW-0175">Coiled coil</keyword>
<gene>
    <name evidence="3" type="ORF">GCM10009090_06810</name>
</gene>
<protein>
    <recommendedName>
        <fullName evidence="5">Porin</fullName>
    </recommendedName>
</protein>
<dbReference type="SUPFAM" id="SSF56935">
    <property type="entry name" value="Porins"/>
    <property type="match status" value="1"/>
</dbReference>
<feature type="coiled-coil region" evidence="1">
    <location>
        <begin position="36"/>
        <end position="63"/>
    </location>
</feature>
<evidence type="ECO:0008006" key="5">
    <source>
        <dbReference type="Google" id="ProtNLM"/>
    </source>
</evidence>
<comment type="caution">
    <text evidence="3">The sequence shown here is derived from an EMBL/GenBank/DDBJ whole genome shotgun (WGS) entry which is preliminary data.</text>
</comment>
<dbReference type="AlphaFoldDB" id="A0A919KH85"/>
<dbReference type="Proteomes" id="UP000623958">
    <property type="component" value="Unassembled WGS sequence"/>
</dbReference>
<dbReference type="Gene3D" id="2.40.160.10">
    <property type="entry name" value="Porin"/>
    <property type="match status" value="1"/>
</dbReference>
<dbReference type="InterPro" id="IPR023614">
    <property type="entry name" value="Porin_dom_sf"/>
</dbReference>
<sequence>MRSHLLATAIIASLGLVSTDAFAAKATTPAATAAQLEQLQAQIAALQAQVQALQEQTQSLQTQSDAQSEVNVVQAKAAEDAQAASSKVDKLAKLVNDTKIGGRIFFDATSIDQKNNGTKTANSGTGFDVTRFYLTFDHTFNEVWSANLTTDAQYLSFGSGAGANQPNSVEVFIKKAYVQAKFSDALFLRAGAADTPWIPFVEKYYGYRYVQNTLVDRLSYGTSADWGIHAGGDANGFNYAASISNGRGYRNPSRSKGVDFEARVGYAPTQNTVIAVGGYSGKRGLETELVDPPHTAERINAMAAYASSKFRFGGEWFQAKNWAVTNVADDKAQGWSLWANVALTDGGINAFGRYDKVDTSKQVNPDYQNTYYHLGVEFPITKGIKLATVYKHTKADTANELKTNEFGVFGDVQF</sequence>
<evidence type="ECO:0000313" key="3">
    <source>
        <dbReference type="EMBL" id="GHH48603.1"/>
    </source>
</evidence>
<dbReference type="RefSeq" id="WP_140722025.1">
    <property type="nucleotide sequence ID" value="NZ_BNBA01000004.1"/>
</dbReference>
<feature type="signal peptide" evidence="2">
    <location>
        <begin position="1"/>
        <end position="23"/>
    </location>
</feature>
<keyword evidence="2" id="KW-0732">Signal</keyword>
<evidence type="ECO:0000256" key="2">
    <source>
        <dbReference type="SAM" id="SignalP"/>
    </source>
</evidence>
<evidence type="ECO:0000313" key="4">
    <source>
        <dbReference type="Proteomes" id="UP000623958"/>
    </source>
</evidence>
<feature type="chain" id="PRO_5036720364" description="Porin" evidence="2">
    <location>
        <begin position="24"/>
        <end position="414"/>
    </location>
</feature>
<organism evidence="3 4">
    <name type="scientific">Xanthomonas boreopolis</name>
    <dbReference type="NCBI Taxonomy" id="86183"/>
    <lineage>
        <taxon>Bacteria</taxon>
        <taxon>Pseudomonadati</taxon>
        <taxon>Pseudomonadota</taxon>
        <taxon>Gammaproteobacteria</taxon>
        <taxon>Lysobacterales</taxon>
        <taxon>Lysobacteraceae</taxon>
        <taxon>Xanthomonas</taxon>
    </lineage>
</organism>
<reference evidence="3" key="1">
    <citation type="journal article" date="2014" name="Int. J. Syst. Evol. Microbiol.">
        <title>Complete genome sequence of Corynebacterium casei LMG S-19264T (=DSM 44701T), isolated from a smear-ripened cheese.</title>
        <authorList>
            <consortium name="US DOE Joint Genome Institute (JGI-PGF)"/>
            <person name="Walter F."/>
            <person name="Albersmeier A."/>
            <person name="Kalinowski J."/>
            <person name="Ruckert C."/>
        </authorList>
    </citation>
    <scope>NUCLEOTIDE SEQUENCE</scope>
    <source>
        <strain evidence="3">JCM 13306</strain>
    </source>
</reference>
<dbReference type="EMBL" id="BNBA01000004">
    <property type="protein sequence ID" value="GHH48603.1"/>
    <property type="molecule type" value="Genomic_DNA"/>
</dbReference>
<keyword evidence="4" id="KW-1185">Reference proteome</keyword>
<name>A0A919KH85_9XANT</name>
<accession>A0A919KH85</accession>
<proteinExistence type="predicted"/>